<reference evidence="8" key="1">
    <citation type="submission" date="2019-08" db="EMBL/GenBank/DDBJ databases">
        <authorList>
            <person name="Kucharzyk K."/>
            <person name="Murdoch R.W."/>
            <person name="Higgins S."/>
            <person name="Loffler F."/>
        </authorList>
    </citation>
    <scope>NUCLEOTIDE SEQUENCE</scope>
</reference>
<keyword evidence="4" id="KW-0408">Iron</keyword>
<accession>A0A644TJN4</accession>
<name>A0A644TJN4_9ZZZZ</name>
<dbReference type="GO" id="GO:0046872">
    <property type="term" value="F:metal ion binding"/>
    <property type="evidence" value="ECO:0007669"/>
    <property type="project" value="UniProtKB-KW"/>
</dbReference>
<dbReference type="GO" id="GO:0016491">
    <property type="term" value="F:oxidoreductase activity"/>
    <property type="evidence" value="ECO:0007669"/>
    <property type="project" value="UniProtKB-KW"/>
</dbReference>
<evidence type="ECO:0000256" key="4">
    <source>
        <dbReference type="ARBA" id="ARBA00023004"/>
    </source>
</evidence>
<dbReference type="SFLD" id="SFLDG01384">
    <property type="entry name" value="thioether_bond_formation_requi"/>
    <property type="match status" value="1"/>
</dbReference>
<dbReference type="PROSITE" id="PS51918">
    <property type="entry name" value="RADICAL_SAM"/>
    <property type="match status" value="1"/>
</dbReference>
<dbReference type="EC" id="1.8.98.-" evidence="8"/>
<keyword evidence="5" id="KW-0411">Iron-sulfur</keyword>
<sequence>MHKNKIKMLILSLTGQCNFACDYCYASEHNKEMMTPETAKKAIELVAADGEPFTLQLSGGEPLLNFACIKEITTYVEEKKLPAILQIQTNGSLITDEIAKFLFAHKIAIGVSLDGRPGVNNKLRKFPNGEGTTNAVLKGIDILKRNNIAMGITCVVTDTNVQDLVSVVEMAYYLGNVRRIGIDLLREQGRGTKLNPPAAEDVKKGIEEAYCLAEKMKIALHLPIYFSQIERVKVLQKGGNYNFGHCYAMNGEAAFVDAKGDIYACSSLVGDKDFYLGNVDTGIDSQLRYNVKTRICEAMHFCTACRDFKLCGGGCFARWYGTGQRTQYLGECALKRTSIAWATGTNNGDKK</sequence>
<dbReference type="InterPro" id="IPR023885">
    <property type="entry name" value="4Fe4S-binding_SPASM_dom"/>
</dbReference>
<dbReference type="SUPFAM" id="SSF102114">
    <property type="entry name" value="Radical SAM enzymes"/>
    <property type="match status" value="1"/>
</dbReference>
<dbReference type="InterPro" id="IPR007197">
    <property type="entry name" value="rSAM"/>
</dbReference>
<evidence type="ECO:0000256" key="2">
    <source>
        <dbReference type="ARBA" id="ARBA00022691"/>
    </source>
</evidence>
<dbReference type="NCBIfam" id="TIGR04085">
    <property type="entry name" value="rSAM_more_4Fe4S"/>
    <property type="match status" value="1"/>
</dbReference>
<evidence type="ECO:0000313" key="8">
    <source>
        <dbReference type="EMBL" id="MPL67113.1"/>
    </source>
</evidence>
<evidence type="ECO:0000256" key="3">
    <source>
        <dbReference type="ARBA" id="ARBA00022723"/>
    </source>
</evidence>
<dbReference type="Gene3D" id="3.20.20.70">
    <property type="entry name" value="Aldolase class I"/>
    <property type="match status" value="1"/>
</dbReference>
<proteinExistence type="inferred from homology"/>
<dbReference type="EMBL" id="VSSQ01000035">
    <property type="protein sequence ID" value="MPL67113.1"/>
    <property type="molecule type" value="Genomic_DNA"/>
</dbReference>
<dbReference type="SFLD" id="SFLDS00029">
    <property type="entry name" value="Radical_SAM"/>
    <property type="match status" value="1"/>
</dbReference>
<evidence type="ECO:0000259" key="7">
    <source>
        <dbReference type="PROSITE" id="PS51918"/>
    </source>
</evidence>
<comment type="similarity">
    <text evidence="6">Belongs to the radical SAM superfamily. Anaerobic sulfatase-maturating enzyme family.</text>
</comment>
<dbReference type="InterPro" id="IPR013785">
    <property type="entry name" value="Aldolase_TIM"/>
</dbReference>
<comment type="caution">
    <text evidence="8">The sequence shown here is derived from an EMBL/GenBank/DDBJ whole genome shotgun (WGS) entry which is preliminary data.</text>
</comment>
<dbReference type="AlphaFoldDB" id="A0A644TJN4"/>
<evidence type="ECO:0000256" key="5">
    <source>
        <dbReference type="ARBA" id="ARBA00023014"/>
    </source>
</evidence>
<dbReference type="InterPro" id="IPR023867">
    <property type="entry name" value="Sulphatase_maturase_rSAM"/>
</dbReference>
<dbReference type="CDD" id="cd01335">
    <property type="entry name" value="Radical_SAM"/>
    <property type="match status" value="1"/>
</dbReference>
<evidence type="ECO:0000256" key="1">
    <source>
        <dbReference type="ARBA" id="ARBA00001966"/>
    </source>
</evidence>
<comment type="cofactor">
    <cofactor evidence="1">
        <name>[4Fe-4S] cluster</name>
        <dbReference type="ChEBI" id="CHEBI:49883"/>
    </cofactor>
</comment>
<dbReference type="GO" id="GO:0051536">
    <property type="term" value="F:iron-sulfur cluster binding"/>
    <property type="evidence" value="ECO:0007669"/>
    <property type="project" value="UniProtKB-KW"/>
</dbReference>
<keyword evidence="8" id="KW-0560">Oxidoreductase</keyword>
<protein>
    <submittedName>
        <fullName evidence="8">Anaerobic sulfatase-maturating enzyme</fullName>
        <ecNumber evidence="8">1.8.98.-</ecNumber>
    </submittedName>
</protein>
<dbReference type="InterPro" id="IPR058240">
    <property type="entry name" value="rSAM_sf"/>
</dbReference>
<keyword evidence="3" id="KW-0479">Metal-binding</keyword>
<gene>
    <name evidence="8" type="ORF">SDC9_12803</name>
</gene>
<keyword evidence="2" id="KW-0949">S-adenosyl-L-methionine</keyword>
<dbReference type="PANTHER" id="PTHR43273">
    <property type="entry name" value="ANAEROBIC SULFATASE-MATURATING ENZYME HOMOLOG ASLB-RELATED"/>
    <property type="match status" value="1"/>
</dbReference>
<dbReference type="SFLD" id="SFLDG01386">
    <property type="entry name" value="main_SPASM_domain-containing"/>
    <property type="match status" value="1"/>
</dbReference>
<feature type="domain" description="Radical SAM core" evidence="7">
    <location>
        <begin position="2"/>
        <end position="223"/>
    </location>
</feature>
<evidence type="ECO:0000256" key="6">
    <source>
        <dbReference type="ARBA" id="ARBA00023601"/>
    </source>
</evidence>
<dbReference type="Pfam" id="PF04055">
    <property type="entry name" value="Radical_SAM"/>
    <property type="match status" value="1"/>
</dbReference>
<organism evidence="8">
    <name type="scientific">bioreactor metagenome</name>
    <dbReference type="NCBI Taxonomy" id="1076179"/>
    <lineage>
        <taxon>unclassified sequences</taxon>
        <taxon>metagenomes</taxon>
        <taxon>ecological metagenomes</taxon>
    </lineage>
</organism>
<dbReference type="SFLD" id="SFLDG01067">
    <property type="entry name" value="SPASM/twitch_domain_containing"/>
    <property type="match status" value="1"/>
</dbReference>
<dbReference type="PANTHER" id="PTHR43273:SF3">
    <property type="entry name" value="ANAEROBIC SULFATASE-MATURATING ENZYME HOMOLOG ASLB-RELATED"/>
    <property type="match status" value="1"/>
</dbReference>